<gene>
    <name evidence="2" type="ORF">O0V09_00430</name>
</gene>
<dbReference type="InterPro" id="IPR046336">
    <property type="entry name" value="Lon_prtase_N_sf"/>
</dbReference>
<dbReference type="PANTHER" id="PTHR46732:SF8">
    <property type="entry name" value="ATP-DEPENDENT PROTEASE LA (LON) DOMAIN PROTEIN"/>
    <property type="match status" value="1"/>
</dbReference>
<sequence length="195" mass="21806">METIPLFPLKAVLFPKGRMPLQIFEPRYLDLVKDCLKTNTGFGVAWLRQGSEVSVASQPQGTKLADVGTYASIVDWHSLENGLLVVVIEGEKKFRIQHAEQRVNELWQAEVEWIEPEPSIPIPQYSAELKNLLAQLVEHPHIASLEIDSDLNDVDSLSCVLAQLLPIDESVKYSLLTSDSLTRIEGLMDLLAAME</sequence>
<comment type="caution">
    <text evidence="2">The sequence shown here is derived from an EMBL/GenBank/DDBJ whole genome shotgun (WGS) entry which is preliminary data.</text>
</comment>
<accession>A0A9J6RGP3</accession>
<organism evidence="2 3">
    <name type="scientific">Dasania phycosphaerae</name>
    <dbReference type="NCBI Taxonomy" id="2950436"/>
    <lineage>
        <taxon>Bacteria</taxon>
        <taxon>Pseudomonadati</taxon>
        <taxon>Pseudomonadota</taxon>
        <taxon>Gammaproteobacteria</taxon>
        <taxon>Cellvibrionales</taxon>
        <taxon>Spongiibacteraceae</taxon>
        <taxon>Dasania</taxon>
    </lineage>
</organism>
<dbReference type="PANTHER" id="PTHR46732">
    <property type="entry name" value="ATP-DEPENDENT PROTEASE LA (LON) DOMAIN PROTEIN"/>
    <property type="match status" value="1"/>
</dbReference>
<dbReference type="AlphaFoldDB" id="A0A9J6RGP3"/>
<dbReference type="RefSeq" id="WP_258329794.1">
    <property type="nucleotide sequence ID" value="NZ_JAPTGG010000001.1"/>
</dbReference>
<name>A0A9J6RGP3_9GAMM</name>
<evidence type="ECO:0000313" key="2">
    <source>
        <dbReference type="EMBL" id="MCZ0863644.1"/>
    </source>
</evidence>
<protein>
    <submittedName>
        <fullName evidence="2">LON peptidase substrate-binding domain-containing protein</fullName>
    </submittedName>
</protein>
<dbReference type="Pfam" id="PF02190">
    <property type="entry name" value="LON_substr_bdg"/>
    <property type="match status" value="1"/>
</dbReference>
<dbReference type="Proteomes" id="UP001069090">
    <property type="component" value="Unassembled WGS sequence"/>
</dbReference>
<keyword evidence="3" id="KW-1185">Reference proteome</keyword>
<evidence type="ECO:0000313" key="3">
    <source>
        <dbReference type="Proteomes" id="UP001069090"/>
    </source>
</evidence>
<proteinExistence type="predicted"/>
<evidence type="ECO:0000259" key="1">
    <source>
        <dbReference type="PROSITE" id="PS51787"/>
    </source>
</evidence>
<dbReference type="InterPro" id="IPR015947">
    <property type="entry name" value="PUA-like_sf"/>
</dbReference>
<dbReference type="Gene3D" id="2.30.130.40">
    <property type="entry name" value="LON domain-like"/>
    <property type="match status" value="1"/>
</dbReference>
<reference evidence="2 3" key="1">
    <citation type="submission" date="2022-12" db="EMBL/GenBank/DDBJ databases">
        <title>Dasania phycosphaerae sp. nov., isolated from particulate material of the south coast of Korea.</title>
        <authorList>
            <person name="Jiang Y."/>
        </authorList>
    </citation>
    <scope>NUCLEOTIDE SEQUENCE [LARGE SCALE GENOMIC DNA]</scope>
    <source>
        <strain evidence="2 3">GY-19</strain>
    </source>
</reference>
<dbReference type="EMBL" id="JAPTGG010000001">
    <property type="protein sequence ID" value="MCZ0863644.1"/>
    <property type="molecule type" value="Genomic_DNA"/>
</dbReference>
<dbReference type="SMART" id="SM00464">
    <property type="entry name" value="LON"/>
    <property type="match status" value="1"/>
</dbReference>
<feature type="domain" description="Lon N-terminal" evidence="1">
    <location>
        <begin position="1"/>
        <end position="195"/>
    </location>
</feature>
<dbReference type="SUPFAM" id="SSF88697">
    <property type="entry name" value="PUA domain-like"/>
    <property type="match status" value="1"/>
</dbReference>
<dbReference type="PROSITE" id="PS51787">
    <property type="entry name" value="LON_N"/>
    <property type="match status" value="1"/>
</dbReference>
<dbReference type="InterPro" id="IPR003111">
    <property type="entry name" value="Lon_prtase_N"/>
</dbReference>